<dbReference type="AlphaFoldDB" id="A0ABD3CMP5"/>
<dbReference type="Pfam" id="PF05212">
    <property type="entry name" value="DUF707"/>
    <property type="match status" value="1"/>
</dbReference>
<gene>
    <name evidence="2" type="ORF">CASFOL_023887</name>
</gene>
<name>A0ABD3CMP5_9LAMI</name>
<dbReference type="PANTHER" id="PTHR31210">
    <property type="entry name" value="OS06G0731900 PROTEIN"/>
    <property type="match status" value="1"/>
</dbReference>
<evidence type="ECO:0000313" key="3">
    <source>
        <dbReference type="Proteomes" id="UP001632038"/>
    </source>
</evidence>
<comment type="caution">
    <text evidence="2">The sequence shown here is derived from an EMBL/GenBank/DDBJ whole genome shotgun (WGS) entry which is preliminary data.</text>
</comment>
<evidence type="ECO:0000313" key="2">
    <source>
        <dbReference type="EMBL" id="KAL3630903.1"/>
    </source>
</evidence>
<dbReference type="InterPro" id="IPR007877">
    <property type="entry name" value="DUF707"/>
</dbReference>
<dbReference type="Proteomes" id="UP001632038">
    <property type="component" value="Unassembled WGS sequence"/>
</dbReference>
<keyword evidence="1" id="KW-0472">Membrane</keyword>
<organism evidence="2 3">
    <name type="scientific">Castilleja foliolosa</name>
    <dbReference type="NCBI Taxonomy" id="1961234"/>
    <lineage>
        <taxon>Eukaryota</taxon>
        <taxon>Viridiplantae</taxon>
        <taxon>Streptophyta</taxon>
        <taxon>Embryophyta</taxon>
        <taxon>Tracheophyta</taxon>
        <taxon>Spermatophyta</taxon>
        <taxon>Magnoliopsida</taxon>
        <taxon>eudicotyledons</taxon>
        <taxon>Gunneridae</taxon>
        <taxon>Pentapetalae</taxon>
        <taxon>asterids</taxon>
        <taxon>lamiids</taxon>
        <taxon>Lamiales</taxon>
        <taxon>Orobanchaceae</taxon>
        <taxon>Pedicularideae</taxon>
        <taxon>Castillejinae</taxon>
        <taxon>Castilleja</taxon>
    </lineage>
</organism>
<dbReference type="EMBL" id="JAVIJP010000032">
    <property type="protein sequence ID" value="KAL3630903.1"/>
    <property type="molecule type" value="Genomic_DNA"/>
</dbReference>
<keyword evidence="3" id="KW-1185">Reference proteome</keyword>
<reference evidence="3" key="1">
    <citation type="journal article" date="2024" name="IScience">
        <title>Strigolactones Initiate the Formation of Haustorium-like Structures in Castilleja.</title>
        <authorList>
            <person name="Buerger M."/>
            <person name="Peterson D."/>
            <person name="Chory J."/>
        </authorList>
    </citation>
    <scope>NUCLEOTIDE SEQUENCE [LARGE SCALE GENOMIC DNA]</scope>
</reference>
<feature type="transmembrane region" description="Helical" evidence="1">
    <location>
        <begin position="48"/>
        <end position="67"/>
    </location>
</feature>
<accession>A0ABD3CMP5</accession>
<keyword evidence="1" id="KW-1133">Transmembrane helix</keyword>
<sequence>MHTQIYMIYGGCFNLRLNDGAFIQLFNYATISVLRDQKGYWKTCFRGSSFRVASLLILGLFIWSTLLEQHNKEKLLKWSLGVNISSKLTTCENEKRPLGSESLPKGIVVNTSNLERRPLWGLPEKTNSSRSLFAVAVGIKQKINVDKMVRKFLESGFVVMLFHYDGIVDEWKGFEWSSKVIHVWFAKRFLHPDIVAEYNYIFLWDEDLGVENFNPRRYLSIVKDEGFEISQPALDSKLSEVHHLITTRSRRSKVHTRAYKSDGKGVQCDDTSSSPPCTGWIEVMAPVFSKAAWRCVWYMIQNDLIHAWGLDIRLGYCAQGDRTKKIGVVDAEYIVHYGLPTLGEPNKAKLVSIGYSTSEEKKEVASHRPRAINQRVEVRRQSYNEYRVFKRRWIRAAEMDECWTDRYPDENLLNHTSAWPNM</sequence>
<protein>
    <submittedName>
        <fullName evidence="2">Uncharacterized protein</fullName>
    </submittedName>
</protein>
<evidence type="ECO:0000256" key="1">
    <source>
        <dbReference type="SAM" id="Phobius"/>
    </source>
</evidence>
<dbReference type="PANTHER" id="PTHR31210:SF74">
    <property type="entry name" value="LYSINE KETOGLUTARATE REDUCTASE TRANS-SPLICING-LIKE PROTEIN"/>
    <property type="match status" value="1"/>
</dbReference>
<proteinExistence type="predicted"/>
<keyword evidence="1" id="KW-0812">Transmembrane</keyword>